<protein>
    <recommendedName>
        <fullName evidence="5">N-alpha-acetyltransferase 40</fullName>
        <ecNumber evidence="4">2.3.1.257</ecNumber>
    </recommendedName>
</protein>
<dbReference type="GO" id="GO:0010485">
    <property type="term" value="F:histone H4 acetyltransferase activity"/>
    <property type="evidence" value="ECO:0007669"/>
    <property type="project" value="InterPro"/>
</dbReference>
<name>A0A8X6QI74_NEPPI</name>
<comment type="subcellular location">
    <subcellularLocation>
        <location evidence="2">Cytoplasm</location>
    </subcellularLocation>
    <subcellularLocation>
        <location evidence="1">Nucleus</location>
    </subcellularLocation>
</comment>
<dbReference type="PANTHER" id="PTHR20531:SF1">
    <property type="entry name" value="N-ALPHA-ACETYLTRANSFERASE 40"/>
    <property type="match status" value="1"/>
</dbReference>
<evidence type="ECO:0000256" key="10">
    <source>
        <dbReference type="ARBA" id="ARBA00047821"/>
    </source>
</evidence>
<dbReference type="InterPro" id="IPR039949">
    <property type="entry name" value="NAA40"/>
</dbReference>
<evidence type="ECO:0000256" key="5">
    <source>
        <dbReference type="ARBA" id="ARBA00015043"/>
    </source>
</evidence>
<dbReference type="AlphaFoldDB" id="A0A8X6QI74"/>
<keyword evidence="8" id="KW-0539">Nucleus</keyword>
<comment type="similarity">
    <text evidence="3">Belongs to the acetyltransferase family. NAA40 subfamily.</text>
</comment>
<dbReference type="OrthoDB" id="424551at2759"/>
<keyword evidence="9" id="KW-0012">Acyltransferase</keyword>
<dbReference type="EC" id="2.3.1.257" evidence="4"/>
<dbReference type="GO" id="GO:1990189">
    <property type="term" value="F:protein N-terminal-serine acetyltransferase activity"/>
    <property type="evidence" value="ECO:0007669"/>
    <property type="project" value="UniProtKB-EC"/>
</dbReference>
<evidence type="ECO:0000256" key="8">
    <source>
        <dbReference type="ARBA" id="ARBA00023242"/>
    </source>
</evidence>
<comment type="caution">
    <text evidence="13">The sequence shown here is derived from an EMBL/GenBank/DDBJ whole genome shotgun (WGS) entry which is preliminary data.</text>
</comment>
<dbReference type="CDD" id="cd04301">
    <property type="entry name" value="NAT_SF"/>
    <property type="match status" value="1"/>
</dbReference>
<dbReference type="InterPro" id="IPR000182">
    <property type="entry name" value="GNAT_dom"/>
</dbReference>
<dbReference type="PROSITE" id="PS51186">
    <property type="entry name" value="GNAT"/>
    <property type="match status" value="1"/>
</dbReference>
<evidence type="ECO:0000259" key="12">
    <source>
        <dbReference type="PROSITE" id="PS51186"/>
    </source>
</evidence>
<sequence length="250" mass="29421">MNDVVKYLNTWITGVYLKSRIQFFFSLQPTMPGKQRAQRRLTRKEKIAQVFAVVESAKQATDLLSSLPDWTTYKKHDLDLKIEYKSVSEILPECTKEIFDLLKTNMEYFYEKSDWGWHDDNKLEELVHEDARFLIVRDSTDKIVGFSHFRFDTESNYPVLYCYELQIDSAIQRKGIGKHLMNILTLIAYKFKLVKILLTVFKNNTAGLSFYRDSLRFGRDESCPYDEEGKCYLILRKSVDKAEISKIKCL</sequence>
<dbReference type="EMBL" id="BMAW01031226">
    <property type="protein sequence ID" value="GFU20192.1"/>
    <property type="molecule type" value="Genomic_DNA"/>
</dbReference>
<proteinExistence type="inferred from homology"/>
<dbReference type="Pfam" id="PF00583">
    <property type="entry name" value="Acetyltransf_1"/>
    <property type="match status" value="1"/>
</dbReference>
<dbReference type="GO" id="GO:0005737">
    <property type="term" value="C:cytoplasm"/>
    <property type="evidence" value="ECO:0007669"/>
    <property type="project" value="UniProtKB-SubCell"/>
</dbReference>
<gene>
    <name evidence="13" type="primary">naa40</name>
    <name evidence="13" type="ORF">NPIL_126451</name>
</gene>
<evidence type="ECO:0000256" key="7">
    <source>
        <dbReference type="ARBA" id="ARBA00022679"/>
    </source>
</evidence>
<comment type="catalytic activity">
    <reaction evidence="10">
        <text>N-terminal L-seryl-[histone H2A] + acetyl-CoA = N-terminal N(alpha)-acetyl-L-seryl-[histone H2A] + CoA + H(+)</text>
        <dbReference type="Rhea" id="RHEA:50600"/>
        <dbReference type="Rhea" id="RHEA-COMP:12742"/>
        <dbReference type="Rhea" id="RHEA-COMP:12744"/>
        <dbReference type="ChEBI" id="CHEBI:15378"/>
        <dbReference type="ChEBI" id="CHEBI:57287"/>
        <dbReference type="ChEBI" id="CHEBI:57288"/>
        <dbReference type="ChEBI" id="CHEBI:64738"/>
        <dbReference type="ChEBI" id="CHEBI:83690"/>
        <dbReference type="EC" id="2.3.1.257"/>
    </reaction>
</comment>
<evidence type="ECO:0000256" key="11">
    <source>
        <dbReference type="ARBA" id="ARBA00049524"/>
    </source>
</evidence>
<keyword evidence="14" id="KW-1185">Reference proteome</keyword>
<keyword evidence="7" id="KW-0808">Transferase</keyword>
<evidence type="ECO:0000256" key="3">
    <source>
        <dbReference type="ARBA" id="ARBA00008870"/>
    </source>
</evidence>
<keyword evidence="6" id="KW-0963">Cytoplasm</keyword>
<accession>A0A8X6QI74</accession>
<dbReference type="Proteomes" id="UP000887013">
    <property type="component" value="Unassembled WGS sequence"/>
</dbReference>
<dbReference type="GO" id="GO:0043998">
    <property type="term" value="F:histone H2A acetyltransferase activity"/>
    <property type="evidence" value="ECO:0007669"/>
    <property type="project" value="InterPro"/>
</dbReference>
<evidence type="ECO:0000256" key="9">
    <source>
        <dbReference type="ARBA" id="ARBA00023315"/>
    </source>
</evidence>
<evidence type="ECO:0000256" key="2">
    <source>
        <dbReference type="ARBA" id="ARBA00004496"/>
    </source>
</evidence>
<evidence type="ECO:0000256" key="4">
    <source>
        <dbReference type="ARBA" id="ARBA00012950"/>
    </source>
</evidence>
<reference evidence="13" key="1">
    <citation type="submission" date="2020-08" db="EMBL/GenBank/DDBJ databases">
        <title>Multicomponent nature underlies the extraordinary mechanical properties of spider dragline silk.</title>
        <authorList>
            <person name="Kono N."/>
            <person name="Nakamura H."/>
            <person name="Mori M."/>
            <person name="Yoshida Y."/>
            <person name="Ohtoshi R."/>
            <person name="Malay A.D."/>
            <person name="Moran D.A.P."/>
            <person name="Tomita M."/>
            <person name="Numata K."/>
            <person name="Arakawa K."/>
        </authorList>
    </citation>
    <scope>NUCLEOTIDE SEQUENCE</scope>
</reference>
<evidence type="ECO:0000256" key="1">
    <source>
        <dbReference type="ARBA" id="ARBA00004123"/>
    </source>
</evidence>
<evidence type="ECO:0000313" key="13">
    <source>
        <dbReference type="EMBL" id="GFU20192.1"/>
    </source>
</evidence>
<comment type="catalytic activity">
    <reaction evidence="11">
        <text>N-terminal L-seryl-[histone H4] + acetyl-CoA = N-terminal N(alpha)-acetyl-L-seryl-[histone H4] + CoA + H(+)</text>
        <dbReference type="Rhea" id="RHEA:50596"/>
        <dbReference type="Rhea" id="RHEA-COMP:12740"/>
        <dbReference type="Rhea" id="RHEA-COMP:12743"/>
        <dbReference type="ChEBI" id="CHEBI:15378"/>
        <dbReference type="ChEBI" id="CHEBI:57287"/>
        <dbReference type="ChEBI" id="CHEBI:57288"/>
        <dbReference type="ChEBI" id="CHEBI:64738"/>
        <dbReference type="ChEBI" id="CHEBI:83690"/>
        <dbReference type="EC" id="2.3.1.257"/>
    </reaction>
</comment>
<dbReference type="PANTHER" id="PTHR20531">
    <property type="entry name" value="N-ALPHA-ACETYLTRANSFERASE 40"/>
    <property type="match status" value="1"/>
</dbReference>
<dbReference type="GO" id="GO:0005634">
    <property type="term" value="C:nucleus"/>
    <property type="evidence" value="ECO:0007669"/>
    <property type="project" value="UniProtKB-SubCell"/>
</dbReference>
<feature type="domain" description="N-acetyltransferase" evidence="12">
    <location>
        <begin position="82"/>
        <end position="240"/>
    </location>
</feature>
<organism evidence="13 14">
    <name type="scientific">Nephila pilipes</name>
    <name type="common">Giant wood spider</name>
    <name type="synonym">Nephila maculata</name>
    <dbReference type="NCBI Taxonomy" id="299642"/>
    <lineage>
        <taxon>Eukaryota</taxon>
        <taxon>Metazoa</taxon>
        <taxon>Ecdysozoa</taxon>
        <taxon>Arthropoda</taxon>
        <taxon>Chelicerata</taxon>
        <taxon>Arachnida</taxon>
        <taxon>Araneae</taxon>
        <taxon>Araneomorphae</taxon>
        <taxon>Entelegynae</taxon>
        <taxon>Araneoidea</taxon>
        <taxon>Nephilidae</taxon>
        <taxon>Nephila</taxon>
    </lineage>
</organism>
<dbReference type="InterPro" id="IPR016181">
    <property type="entry name" value="Acyl_CoA_acyltransferase"/>
</dbReference>
<dbReference type="Gene3D" id="3.40.630.30">
    <property type="match status" value="1"/>
</dbReference>
<dbReference type="SUPFAM" id="SSF55729">
    <property type="entry name" value="Acyl-CoA N-acyltransferases (Nat)"/>
    <property type="match status" value="1"/>
</dbReference>
<evidence type="ECO:0000256" key="6">
    <source>
        <dbReference type="ARBA" id="ARBA00022490"/>
    </source>
</evidence>
<evidence type="ECO:0000313" key="14">
    <source>
        <dbReference type="Proteomes" id="UP000887013"/>
    </source>
</evidence>